<feature type="transmembrane region" description="Helical" evidence="1">
    <location>
        <begin position="88"/>
        <end position="105"/>
    </location>
</feature>
<keyword evidence="1" id="KW-1133">Transmembrane helix</keyword>
<feature type="transmembrane region" description="Helical" evidence="1">
    <location>
        <begin position="48"/>
        <end position="67"/>
    </location>
</feature>
<feature type="transmembrane region" description="Helical" evidence="1">
    <location>
        <begin position="334"/>
        <end position="354"/>
    </location>
</feature>
<feature type="transmembrane region" description="Helical" evidence="1">
    <location>
        <begin position="9"/>
        <end position="28"/>
    </location>
</feature>
<name>A0ABT8VZ76_9GAMM</name>
<reference evidence="3" key="1">
    <citation type="submission" date="2023-07" db="EMBL/GenBank/DDBJ databases">
        <title>Marinobacter sp. chi1 genome sequencing and assembly.</title>
        <authorList>
            <person name="Park S."/>
        </authorList>
    </citation>
    <scope>NUCLEOTIDE SEQUENCE</scope>
    <source>
        <strain evidence="3">Chi1</strain>
    </source>
</reference>
<keyword evidence="1" id="KW-0472">Membrane</keyword>
<feature type="transmembrane region" description="Helical" evidence="1">
    <location>
        <begin position="156"/>
        <end position="176"/>
    </location>
</feature>
<keyword evidence="3" id="KW-0808">Transferase</keyword>
<dbReference type="PANTHER" id="PTHR23028">
    <property type="entry name" value="ACETYLTRANSFERASE"/>
    <property type="match status" value="1"/>
</dbReference>
<comment type="caution">
    <text evidence="3">The sequence shown here is derived from an EMBL/GenBank/DDBJ whole genome shotgun (WGS) entry which is preliminary data.</text>
</comment>
<dbReference type="InterPro" id="IPR050879">
    <property type="entry name" value="Acyltransferase_3"/>
</dbReference>
<dbReference type="Proteomes" id="UP001168640">
    <property type="component" value="Unassembled WGS sequence"/>
</dbReference>
<gene>
    <name evidence="3" type="ORF">QVZ43_06135</name>
</gene>
<evidence type="ECO:0000313" key="3">
    <source>
        <dbReference type="EMBL" id="MDO3721295.1"/>
    </source>
</evidence>
<sequence length="399" mass="45596">MERTANQELIALTSLRGVAALFVIYHHLMYVLLPNIGYSMPGELFLKSYLWVDLFFILSGFVIAYVYQHRFRRAENRPTYRSFIKSRFARVYPLHLFMLGLFVVYEGVQWLLTAVGADGMQYLATPFTGKQSIESLMTNLFLVQTLHWEAYWNEPAWSISAEWLIYLIMPLVLVGMGGLRQPWLVLLAALAFAPLVWIEQRFGDLGILFAGWPMLLRCLAGAVLGIVMFRWFKAGRFARLASAKLALPVLAVNLVLLYFPVSHVLSVAGFALLVLCSARIPAQSGHILNHSWLHYLGKISYSVYLVHWLFIDLFRDASLFLTGRHIYEVLPAPAQWAMFLLVPGLVILISHWTYHRVELPCRERLKSASFRELVGAGFRRVSPWRLKAGKAKGRAMSDR</sequence>
<protein>
    <submittedName>
        <fullName evidence="3">Acyltransferase</fullName>
        <ecNumber evidence="3">2.3.-.-</ecNumber>
    </submittedName>
</protein>
<feature type="transmembrane region" description="Helical" evidence="1">
    <location>
        <begin position="183"/>
        <end position="199"/>
    </location>
</feature>
<feature type="domain" description="Acyltransferase 3" evidence="2">
    <location>
        <begin position="11"/>
        <end position="343"/>
    </location>
</feature>
<dbReference type="RefSeq" id="WP_302909247.1">
    <property type="nucleotide sequence ID" value="NZ_JAUMIS010000001.1"/>
</dbReference>
<feature type="transmembrane region" description="Helical" evidence="1">
    <location>
        <begin position="205"/>
        <end position="229"/>
    </location>
</feature>
<accession>A0ABT8VZ76</accession>
<proteinExistence type="predicted"/>
<dbReference type="InterPro" id="IPR002656">
    <property type="entry name" value="Acyl_transf_3_dom"/>
</dbReference>
<keyword evidence="3" id="KW-0012">Acyltransferase</keyword>
<keyword evidence="4" id="KW-1185">Reference proteome</keyword>
<dbReference type="EMBL" id="JAUMIS010000001">
    <property type="protein sequence ID" value="MDO3721295.1"/>
    <property type="molecule type" value="Genomic_DNA"/>
</dbReference>
<dbReference type="GO" id="GO:0016746">
    <property type="term" value="F:acyltransferase activity"/>
    <property type="evidence" value="ECO:0007669"/>
    <property type="project" value="UniProtKB-KW"/>
</dbReference>
<evidence type="ECO:0000313" key="4">
    <source>
        <dbReference type="Proteomes" id="UP001168640"/>
    </source>
</evidence>
<evidence type="ECO:0000256" key="1">
    <source>
        <dbReference type="SAM" id="Phobius"/>
    </source>
</evidence>
<dbReference type="EC" id="2.3.-.-" evidence="3"/>
<dbReference type="Pfam" id="PF01757">
    <property type="entry name" value="Acyl_transf_3"/>
    <property type="match status" value="1"/>
</dbReference>
<organism evidence="3 4">
    <name type="scientific">Marinobacter suaedae</name>
    <dbReference type="NCBI Taxonomy" id="3057675"/>
    <lineage>
        <taxon>Bacteria</taxon>
        <taxon>Pseudomonadati</taxon>
        <taxon>Pseudomonadota</taxon>
        <taxon>Gammaproteobacteria</taxon>
        <taxon>Pseudomonadales</taxon>
        <taxon>Marinobacteraceae</taxon>
        <taxon>Marinobacter</taxon>
    </lineage>
</organism>
<keyword evidence="1" id="KW-0812">Transmembrane</keyword>
<feature type="transmembrane region" description="Helical" evidence="1">
    <location>
        <begin position="241"/>
        <end position="258"/>
    </location>
</feature>
<evidence type="ECO:0000259" key="2">
    <source>
        <dbReference type="Pfam" id="PF01757"/>
    </source>
</evidence>